<evidence type="ECO:0000256" key="4">
    <source>
        <dbReference type="SAM" id="SignalP"/>
    </source>
</evidence>
<dbReference type="PANTHER" id="PTHR33236:SF4">
    <property type="entry name" value="CUB DOMAIN-CONTAINING PROTEIN"/>
    <property type="match status" value="1"/>
</dbReference>
<evidence type="ECO:0000259" key="5">
    <source>
        <dbReference type="PROSITE" id="PS01180"/>
    </source>
</evidence>
<dbReference type="KEGG" id="hst:105192705"/>
<dbReference type="Gene3D" id="2.60.120.290">
    <property type="entry name" value="Spermadhesin, CUB domain"/>
    <property type="match status" value="1"/>
</dbReference>
<feature type="disulfide bond" evidence="2">
    <location>
        <begin position="195"/>
        <end position="212"/>
    </location>
</feature>
<dbReference type="OMA" id="KGECAMG"/>
<dbReference type="AlphaFoldDB" id="E2B9U8"/>
<dbReference type="InterPro" id="IPR035914">
    <property type="entry name" value="Sperma_CUB_dom_sf"/>
</dbReference>
<feature type="chain" id="PRO_5003157200" description="CUB domain-containing protein" evidence="4">
    <location>
        <begin position="25"/>
        <end position="480"/>
    </location>
</feature>
<dbReference type="Pfam" id="PF26080">
    <property type="entry name" value="CUB_animal"/>
    <property type="match status" value="1"/>
</dbReference>
<dbReference type="InterPro" id="IPR000859">
    <property type="entry name" value="CUB_dom"/>
</dbReference>
<gene>
    <name evidence="6" type="ORF">EAI_16985</name>
</gene>
<evidence type="ECO:0000313" key="6">
    <source>
        <dbReference type="EMBL" id="EFN87535.1"/>
    </source>
</evidence>
<proteinExistence type="predicted"/>
<keyword evidence="7" id="KW-1185">Reference proteome</keyword>
<dbReference type="STRING" id="610380.E2B9U8"/>
<protein>
    <recommendedName>
        <fullName evidence="5">CUB domain-containing protein</fullName>
    </recommendedName>
</protein>
<dbReference type="PhylomeDB" id="E2B9U8"/>
<feature type="signal peptide" evidence="4">
    <location>
        <begin position="1"/>
        <end position="24"/>
    </location>
</feature>
<dbReference type="InterPro" id="IPR058698">
    <property type="entry name" value="CUB_metazoa"/>
</dbReference>
<dbReference type="InParanoid" id="E2B9U8"/>
<dbReference type="OrthoDB" id="6344756at2759"/>
<dbReference type="Pfam" id="PF00431">
    <property type="entry name" value="CUB"/>
    <property type="match status" value="1"/>
</dbReference>
<keyword evidence="1 2" id="KW-1015">Disulfide bond</keyword>
<feature type="domain" description="CUB" evidence="5">
    <location>
        <begin position="136"/>
        <end position="253"/>
    </location>
</feature>
<evidence type="ECO:0000256" key="2">
    <source>
        <dbReference type="PROSITE-ProRule" id="PRU00059"/>
    </source>
</evidence>
<dbReference type="Proteomes" id="UP000008237">
    <property type="component" value="Unassembled WGS sequence"/>
</dbReference>
<evidence type="ECO:0000256" key="1">
    <source>
        <dbReference type="ARBA" id="ARBA00023157"/>
    </source>
</evidence>
<organism evidence="7">
    <name type="scientific">Harpegnathos saltator</name>
    <name type="common">Jerdon's jumping ant</name>
    <dbReference type="NCBI Taxonomy" id="610380"/>
    <lineage>
        <taxon>Eukaryota</taxon>
        <taxon>Metazoa</taxon>
        <taxon>Ecdysozoa</taxon>
        <taxon>Arthropoda</taxon>
        <taxon>Hexapoda</taxon>
        <taxon>Insecta</taxon>
        <taxon>Pterygota</taxon>
        <taxon>Neoptera</taxon>
        <taxon>Endopterygota</taxon>
        <taxon>Hymenoptera</taxon>
        <taxon>Apocrita</taxon>
        <taxon>Aculeata</taxon>
        <taxon>Formicoidea</taxon>
        <taxon>Formicidae</taxon>
        <taxon>Ponerinae</taxon>
        <taxon>Ponerini</taxon>
        <taxon>Harpegnathos</taxon>
    </lineage>
</organism>
<dbReference type="PANTHER" id="PTHR33236">
    <property type="entry name" value="INTRAFLAGELLAR TRANSPORT PROTEIN 122 FAMILY PROTEIN-RELATED"/>
    <property type="match status" value="1"/>
</dbReference>
<accession>E2B9U8</accession>
<evidence type="ECO:0000256" key="3">
    <source>
        <dbReference type="SAM" id="MobiDB-lite"/>
    </source>
</evidence>
<comment type="caution">
    <text evidence="2">Lacks conserved residue(s) required for the propagation of feature annotation.</text>
</comment>
<dbReference type="PROSITE" id="PS01180">
    <property type="entry name" value="CUB"/>
    <property type="match status" value="1"/>
</dbReference>
<dbReference type="EMBL" id="GL446605">
    <property type="protein sequence ID" value="EFN87535.1"/>
    <property type="molecule type" value="Genomic_DNA"/>
</dbReference>
<evidence type="ECO:0000313" key="7">
    <source>
        <dbReference type="Proteomes" id="UP000008237"/>
    </source>
</evidence>
<name>E2B9U8_HARSA</name>
<dbReference type="SUPFAM" id="SSF49854">
    <property type="entry name" value="Spermadhesin, CUB domain"/>
    <property type="match status" value="1"/>
</dbReference>
<reference evidence="6 7" key="1">
    <citation type="journal article" date="2010" name="Science">
        <title>Genomic comparison of the ants Camponotus floridanus and Harpegnathos saltator.</title>
        <authorList>
            <person name="Bonasio R."/>
            <person name="Zhang G."/>
            <person name="Ye C."/>
            <person name="Mutti N.S."/>
            <person name="Fang X."/>
            <person name="Qin N."/>
            <person name="Donahue G."/>
            <person name="Yang P."/>
            <person name="Li Q."/>
            <person name="Li C."/>
            <person name="Zhang P."/>
            <person name="Huang Z."/>
            <person name="Berger S.L."/>
            <person name="Reinberg D."/>
            <person name="Wang J."/>
            <person name="Liebig J."/>
        </authorList>
    </citation>
    <scope>NUCLEOTIDE SEQUENCE [LARGE SCALE GENOMIC DNA]</scope>
    <source>
        <strain evidence="6 7">R22 G/1</strain>
    </source>
</reference>
<sequence length="480" mass="52177">MLSRFHGILALCIVTVAGTSHSSAGRCGRVACALNTIGVLLTLPGITHQWSFLGLAFWPQQTTDKPASNELAEPTDGFSLRVLNFFPVPVEEECLSEDKRRQGICMNTYECRIQHGMSHGPCALGFGVCCIFTASCDSEVQNNLTYVTSPGFPNLIDRPMNCSVVVRKIDTEVSQLRIDFVHFNIGQPNAMTGVCDEDVMLINNGRTSFELCGWNSGQHVYVDVSEGNEPITLNFRLPGGLQSRMWEMRVLQLGFEQRAPVGCLQYFRTPNGTLRTFNYLPNGRYLAEQDYLLCVRQERDMCGIAYQPCTRDSFRIGPSRSPETSSNAAGNASVAAVDPNVASGPTTSANNPDADVAVAEGSGAGSPEQQQTMFLSGASPPSSSSSSYGGRRCQDRILIPCDFEEFITPGNNMAGICNLEHCGNSLCSRDELDADDNCRVETWSTPFRIRVAFGPGGNTAGTLEDNTGMCLVYQQLPCVA</sequence>
<feature type="region of interest" description="Disordered" evidence="3">
    <location>
        <begin position="338"/>
        <end position="390"/>
    </location>
</feature>
<keyword evidence="4" id="KW-0732">Signal</keyword>